<evidence type="ECO:0000256" key="4">
    <source>
        <dbReference type="ARBA" id="ARBA00022723"/>
    </source>
</evidence>
<keyword evidence="5" id="KW-0238">DNA-binding</keyword>
<gene>
    <name evidence="8" type="ORF">NG792_13375</name>
</gene>
<dbReference type="InterPro" id="IPR047959">
    <property type="entry name" value="Transpos_IS5"/>
</dbReference>
<comment type="cofactor">
    <cofactor evidence="1">
        <name>a divalent metal cation</name>
        <dbReference type="ChEBI" id="CHEBI:60240"/>
    </cofactor>
</comment>
<keyword evidence="4" id="KW-0479">Metal-binding</keyword>
<feature type="non-terminal residue" evidence="8">
    <location>
        <position position="1"/>
    </location>
</feature>
<accession>A0ABT2N7M3</accession>
<dbReference type="RefSeq" id="WP_261235724.1">
    <property type="nucleotide sequence ID" value="NZ_JAMXFA010000016.1"/>
</dbReference>
<name>A0ABT2N7M3_9CYAN</name>
<evidence type="ECO:0000256" key="3">
    <source>
        <dbReference type="ARBA" id="ARBA00022578"/>
    </source>
</evidence>
<dbReference type="Pfam" id="PF13359">
    <property type="entry name" value="DDE_Tnp_4"/>
    <property type="match status" value="1"/>
</dbReference>
<dbReference type="NCBIfam" id="NF033581">
    <property type="entry name" value="transpos_IS5_4"/>
    <property type="match status" value="1"/>
</dbReference>
<evidence type="ECO:0000256" key="2">
    <source>
        <dbReference type="ARBA" id="ARBA00010075"/>
    </source>
</evidence>
<evidence type="ECO:0000313" key="8">
    <source>
        <dbReference type="EMBL" id="MCT7978699.1"/>
    </source>
</evidence>
<keyword evidence="6" id="KW-0233">DNA recombination</keyword>
<dbReference type="Proteomes" id="UP001525961">
    <property type="component" value="Unassembled WGS sequence"/>
</dbReference>
<keyword evidence="3" id="KW-0815">Transposition</keyword>
<evidence type="ECO:0000256" key="5">
    <source>
        <dbReference type="ARBA" id="ARBA00023125"/>
    </source>
</evidence>
<evidence type="ECO:0000313" key="9">
    <source>
        <dbReference type="Proteomes" id="UP001525961"/>
    </source>
</evidence>
<reference evidence="8 9" key="1">
    <citation type="journal article" date="2022" name="Front. Microbiol.">
        <title>High genomic differentiation and limited gene flow indicate recent cryptic speciation within the genus Laspinema (cyanobacteria).</title>
        <authorList>
            <person name="Stanojkovic A."/>
            <person name="Skoupy S."/>
            <person name="Skaloud P."/>
            <person name="Dvorak P."/>
        </authorList>
    </citation>
    <scope>NUCLEOTIDE SEQUENCE [LARGE SCALE GENOMIC DNA]</scope>
    <source>
        <strain evidence="8 9">D3b</strain>
    </source>
</reference>
<organism evidence="8 9">
    <name type="scientific">Laspinema olomoucense D3b</name>
    <dbReference type="NCBI Taxonomy" id="2953688"/>
    <lineage>
        <taxon>Bacteria</taxon>
        <taxon>Bacillati</taxon>
        <taxon>Cyanobacteriota</taxon>
        <taxon>Cyanophyceae</taxon>
        <taxon>Oscillatoriophycideae</taxon>
        <taxon>Oscillatoriales</taxon>
        <taxon>Laspinemataceae</taxon>
        <taxon>Laspinema</taxon>
        <taxon>Laspinema olomoucense</taxon>
    </lineage>
</organism>
<evidence type="ECO:0000259" key="7">
    <source>
        <dbReference type="Pfam" id="PF13359"/>
    </source>
</evidence>
<feature type="domain" description="DDE Tnp4" evidence="7">
    <location>
        <begin position="39"/>
        <end position="190"/>
    </location>
</feature>
<protein>
    <submittedName>
        <fullName evidence="8">IS5 family transposase</fullName>
    </submittedName>
</protein>
<keyword evidence="9" id="KW-1185">Reference proteome</keyword>
<comment type="similarity">
    <text evidence="2">Belongs to the transposase 11 family.</text>
</comment>
<dbReference type="EMBL" id="JAMXFA010000016">
    <property type="protein sequence ID" value="MCT7978699.1"/>
    <property type="molecule type" value="Genomic_DNA"/>
</dbReference>
<sequence>TTWRIVHNIESTLMKTGKFNIPGKKALLNGFGHPEVVVMDVTETAIERPKKKQKKYYSGKKKCHSLKMQVVINQETKEIICLNFGPGHCHDFNLFKKSQVHFNPETESLQDSGYQGIKDYHFNSYTPKKKPKNGSLSALQKDYNRALAKDRIVIEHINRSLKIFKILSSRYRNRRRRYGLRCNLLAALYNYELALGSKIQNFSL</sequence>
<comment type="caution">
    <text evidence="8">The sequence shown here is derived from an EMBL/GenBank/DDBJ whole genome shotgun (WGS) entry which is preliminary data.</text>
</comment>
<evidence type="ECO:0000256" key="1">
    <source>
        <dbReference type="ARBA" id="ARBA00001968"/>
    </source>
</evidence>
<evidence type="ECO:0000256" key="6">
    <source>
        <dbReference type="ARBA" id="ARBA00023172"/>
    </source>
</evidence>
<proteinExistence type="inferred from homology"/>
<dbReference type="InterPro" id="IPR027806">
    <property type="entry name" value="HARBI1_dom"/>
</dbReference>